<dbReference type="PANTHER" id="PTHR35271">
    <property type="entry name" value="ABC TRANSPORTER, SUBSTRATE-BINDING LIPOPROTEIN-RELATED"/>
    <property type="match status" value="1"/>
</dbReference>
<reference evidence="2" key="1">
    <citation type="submission" date="2009-07" db="EMBL/GenBank/DDBJ databases">
        <title>Construction of a metagenomic library and prospecting for genes involved in antibiotic biosynthesis.</title>
        <authorList>
            <person name="Schuch V."/>
            <person name="Gomes E.S."/>
            <person name="Lemos E.G.M."/>
        </authorList>
    </citation>
    <scope>NUCLEOTIDE SEQUENCE</scope>
</reference>
<dbReference type="SUPFAM" id="SSF53822">
    <property type="entry name" value="Periplasmic binding protein-like I"/>
    <property type="match status" value="1"/>
</dbReference>
<dbReference type="EMBL" id="GQ406244">
    <property type="protein sequence ID" value="ACV30056.1"/>
    <property type="molecule type" value="Genomic_DNA"/>
</dbReference>
<dbReference type="AlphaFoldDB" id="C8CIL0"/>
<sequence>MRRRDLLVLGCAAAAWPLASGAQQATVPVVAMLSGQSAEGYAFLAEALRLGLRDEGFVDGQNVKIEHRWAASREEQLPSMAVELVNRPVAVLITGGSIWATISAKAATATIPIVFTTASDPVRLGFVASLNRPGGNVTGVSFLAAQLVVKRLELASQLVSKEIVIGFMGRSREPRYAADRKVIEDAAAKLGRKIVFLDVADERDLEPSFTTAKRERVGVVIPLNDPFFMSHRRDLIALSARNSLATIYESREPVAEGGLMSYGTSITGAYRQAGIYAGRILKGEKPSDLPVVQSMRFESVINLKTAKALGLAIPHHMIVGADEVIE</sequence>
<dbReference type="CDD" id="cd06325">
    <property type="entry name" value="PBP1_ABC_unchar_transporter"/>
    <property type="match status" value="1"/>
</dbReference>
<dbReference type="Pfam" id="PF04392">
    <property type="entry name" value="ABC_sub_bind"/>
    <property type="match status" value="1"/>
</dbReference>
<accession>C8CIL0</accession>
<feature type="signal peptide" evidence="1">
    <location>
        <begin position="1"/>
        <end position="25"/>
    </location>
</feature>
<dbReference type="Gene3D" id="3.40.50.2300">
    <property type="match status" value="2"/>
</dbReference>
<evidence type="ECO:0000256" key="1">
    <source>
        <dbReference type="SAM" id="SignalP"/>
    </source>
</evidence>
<proteinExistence type="predicted"/>
<name>C8CIL0_9BACT</name>
<organism evidence="2">
    <name type="scientific">uncultured bacterium B7P37metaSE</name>
    <dbReference type="NCBI Taxonomy" id="670783"/>
    <lineage>
        <taxon>Bacteria</taxon>
        <taxon>environmental samples</taxon>
    </lineage>
</organism>
<protein>
    <submittedName>
        <fullName evidence="2">Putative ABC-type uncharacterized transport system periplasmic component</fullName>
    </submittedName>
</protein>
<dbReference type="InterPro" id="IPR007487">
    <property type="entry name" value="ABC_transpt-TYRBP-like"/>
</dbReference>
<dbReference type="PANTHER" id="PTHR35271:SF1">
    <property type="entry name" value="ABC TRANSPORTER, SUBSTRATE-BINDING LIPOPROTEIN"/>
    <property type="match status" value="1"/>
</dbReference>
<dbReference type="InterPro" id="IPR028082">
    <property type="entry name" value="Peripla_BP_I"/>
</dbReference>
<keyword evidence="1" id="KW-0732">Signal</keyword>
<feature type="chain" id="PRO_5002989104" evidence="1">
    <location>
        <begin position="26"/>
        <end position="326"/>
    </location>
</feature>
<evidence type="ECO:0000313" key="2">
    <source>
        <dbReference type="EMBL" id="ACV30056.1"/>
    </source>
</evidence>